<name>A0A067M9U4_BOTB1</name>
<dbReference type="SUPFAM" id="SSF52540">
    <property type="entry name" value="P-loop containing nucleoside triphosphate hydrolases"/>
    <property type="match status" value="2"/>
</dbReference>
<dbReference type="AlphaFoldDB" id="A0A067M9U4"/>
<evidence type="ECO:0000313" key="2">
    <source>
        <dbReference type="EMBL" id="KDQ11475.1"/>
    </source>
</evidence>
<dbReference type="InParanoid" id="A0A067M9U4"/>
<feature type="compositionally biased region" description="Pro residues" evidence="1">
    <location>
        <begin position="137"/>
        <end position="146"/>
    </location>
</feature>
<accession>A0A067M9U4</accession>
<dbReference type="HOGENOM" id="CLU_023805_1_0_1"/>
<dbReference type="Proteomes" id="UP000027195">
    <property type="component" value="Unassembled WGS sequence"/>
</dbReference>
<feature type="region of interest" description="Disordered" evidence="1">
    <location>
        <begin position="106"/>
        <end position="155"/>
    </location>
</feature>
<gene>
    <name evidence="2" type="ORF">BOTBODRAFT_35346</name>
</gene>
<proteinExistence type="predicted"/>
<evidence type="ECO:0000313" key="3">
    <source>
        <dbReference type="Proteomes" id="UP000027195"/>
    </source>
</evidence>
<protein>
    <recommendedName>
        <fullName evidence="4">G domain-containing protein</fullName>
    </recommendedName>
</protein>
<evidence type="ECO:0000256" key="1">
    <source>
        <dbReference type="SAM" id="MobiDB-lite"/>
    </source>
</evidence>
<organism evidence="2 3">
    <name type="scientific">Botryobasidium botryosum (strain FD-172 SS1)</name>
    <dbReference type="NCBI Taxonomy" id="930990"/>
    <lineage>
        <taxon>Eukaryota</taxon>
        <taxon>Fungi</taxon>
        <taxon>Dikarya</taxon>
        <taxon>Basidiomycota</taxon>
        <taxon>Agaricomycotina</taxon>
        <taxon>Agaricomycetes</taxon>
        <taxon>Cantharellales</taxon>
        <taxon>Botryobasidiaceae</taxon>
        <taxon>Botryobasidium</taxon>
    </lineage>
</organism>
<reference evidence="3" key="1">
    <citation type="journal article" date="2014" name="Proc. Natl. Acad. Sci. U.S.A.">
        <title>Extensive sampling of basidiomycete genomes demonstrates inadequacy of the white-rot/brown-rot paradigm for wood decay fungi.</title>
        <authorList>
            <person name="Riley R."/>
            <person name="Salamov A.A."/>
            <person name="Brown D.W."/>
            <person name="Nagy L.G."/>
            <person name="Floudas D."/>
            <person name="Held B.W."/>
            <person name="Levasseur A."/>
            <person name="Lombard V."/>
            <person name="Morin E."/>
            <person name="Otillar R."/>
            <person name="Lindquist E.A."/>
            <person name="Sun H."/>
            <person name="LaButti K.M."/>
            <person name="Schmutz J."/>
            <person name="Jabbour D."/>
            <person name="Luo H."/>
            <person name="Baker S.E."/>
            <person name="Pisabarro A.G."/>
            <person name="Walton J.D."/>
            <person name="Blanchette R.A."/>
            <person name="Henrissat B."/>
            <person name="Martin F."/>
            <person name="Cullen D."/>
            <person name="Hibbett D.S."/>
            <person name="Grigoriev I.V."/>
        </authorList>
    </citation>
    <scope>NUCLEOTIDE SEQUENCE [LARGE SCALE GENOMIC DNA]</scope>
    <source>
        <strain evidence="3">FD-172 SS1</strain>
    </source>
</reference>
<feature type="compositionally biased region" description="Low complexity" evidence="1">
    <location>
        <begin position="116"/>
        <end position="136"/>
    </location>
</feature>
<dbReference type="Gene3D" id="3.40.50.300">
    <property type="entry name" value="P-loop containing nucleotide triphosphate hydrolases"/>
    <property type="match status" value="2"/>
</dbReference>
<evidence type="ECO:0008006" key="4">
    <source>
        <dbReference type="Google" id="ProtNLM"/>
    </source>
</evidence>
<dbReference type="InterPro" id="IPR027417">
    <property type="entry name" value="P-loop_NTPase"/>
</dbReference>
<dbReference type="EMBL" id="KL198058">
    <property type="protein sequence ID" value="KDQ11475.1"/>
    <property type="molecule type" value="Genomic_DNA"/>
</dbReference>
<dbReference type="OrthoDB" id="59699at2759"/>
<sequence length="422" mass="46822">MADIIQREIARPEKFRILIIGRANAGKTTILRAVCGAEGEPDVHDRDGKKITPEVHLEEIPDAALAESGEIMPRSAHSMFRTTLRSNLRTTLRTIRAQIMRRTPDSILVSDPPNMSHSLHSGESRSSTGTLDSIPIPDSPVSPNPSPLQHLQGTPSSILTPSALRSEHNIEYSLMFPSSPGFVFHDSRGFESGATDELELVRKFIQEKAGLGSMKNQLHAIWYCFATDSNRFMTAADKEFFDTIDTGSVPVIAIFTKFDALDSVAFGALTAQGVPFKEAQKRAPKHAQVQFDQDLLPLIKKVAHPPRAVVCLRNMHSKESPDTILKAATELIESTEAALDDSALKVLLAQAQHINVELCMKGALNSGVITKAAQDALQEDPTTFNLLQLEMIKDIFKWFPFIWITCKQKYIIDWCKQNNDRL</sequence>
<keyword evidence="3" id="KW-1185">Reference proteome</keyword>
<dbReference type="STRING" id="930990.A0A067M9U4"/>